<evidence type="ECO:0008006" key="5">
    <source>
        <dbReference type="Google" id="ProtNLM"/>
    </source>
</evidence>
<evidence type="ECO:0000313" key="3">
    <source>
        <dbReference type="EMBL" id="KAJ5734342.1"/>
    </source>
</evidence>
<keyword evidence="2" id="KW-0012">Acyltransferase</keyword>
<dbReference type="Proteomes" id="UP001215712">
    <property type="component" value="Unassembled WGS sequence"/>
</dbReference>
<dbReference type="GO" id="GO:0016746">
    <property type="term" value="F:acyltransferase activity"/>
    <property type="evidence" value="ECO:0007669"/>
    <property type="project" value="UniProtKB-KW"/>
</dbReference>
<dbReference type="AlphaFoldDB" id="A0AAD6HTW0"/>
<evidence type="ECO:0000313" key="4">
    <source>
        <dbReference type="Proteomes" id="UP001215712"/>
    </source>
</evidence>
<proteinExistence type="predicted"/>
<dbReference type="InterPro" id="IPR051283">
    <property type="entry name" value="Sec_Metabolite_Acyltrans"/>
</dbReference>
<keyword evidence="1" id="KW-0808">Transferase</keyword>
<evidence type="ECO:0000256" key="2">
    <source>
        <dbReference type="ARBA" id="ARBA00023315"/>
    </source>
</evidence>
<dbReference type="Gene3D" id="3.30.559.10">
    <property type="entry name" value="Chloramphenicol acetyltransferase-like domain"/>
    <property type="match status" value="2"/>
</dbReference>
<sequence length="479" mass="53683">MASTPDTPVPEITLLERIGPKGWIRYILPFQLSPEYDINEVARVICEGYKFMAQQIPLAKCEIGPNRNVKQGGVDKLQLRTDDDFEDVLVKDLRDPSRFNWTYTELKEKSFPTTAFDERVYRHGVWPDPGGKIPVSFAQANFIRGGVLLNWCAFHMVIDGTSAHTWMKIWAEGCRRAQDPQFNSTSDSMPIDPQNERRMWADREAVMKPSGQNKGKPESHPEYIVFDTVPTGGPPPKLLASNYKTTIFYLSPESMQRLKAESAPQNATQVSGVDQKWVSTNDALSALIWRSLMAVQNPLESLEGDPISQFALAIDARTRMKPALHEDTMGSFTTWILATAPIRKILGDFNLADLALIIRKTVLTADDQFIDDLMTLVENLDDIGQLILSPFIDCPGLHVCQTTWANSQFASLDWGSMLGYRLDALRVPVNGLVNGMQLVLPMLPDGGMEVLIGVEEHNLDRLLNEPGLRDFAVYRSCPS</sequence>
<dbReference type="InterPro" id="IPR023213">
    <property type="entry name" value="CAT-like_dom_sf"/>
</dbReference>
<accession>A0AAD6HTW0</accession>
<keyword evidence="4" id="KW-1185">Reference proteome</keyword>
<comment type="caution">
    <text evidence="3">The sequence shown here is derived from an EMBL/GenBank/DDBJ whole genome shotgun (WGS) entry which is preliminary data.</text>
</comment>
<dbReference type="PANTHER" id="PTHR31896">
    <property type="entry name" value="FAMILY REGULATORY PROTEIN, PUTATIVE (AFU_ORTHOLOGUE AFUA_3G14730)-RELATED"/>
    <property type="match status" value="1"/>
</dbReference>
<organism evidence="3 4">
    <name type="scientific">Penicillium malachiteum</name>
    <dbReference type="NCBI Taxonomy" id="1324776"/>
    <lineage>
        <taxon>Eukaryota</taxon>
        <taxon>Fungi</taxon>
        <taxon>Dikarya</taxon>
        <taxon>Ascomycota</taxon>
        <taxon>Pezizomycotina</taxon>
        <taxon>Eurotiomycetes</taxon>
        <taxon>Eurotiomycetidae</taxon>
        <taxon>Eurotiales</taxon>
        <taxon>Aspergillaceae</taxon>
        <taxon>Penicillium</taxon>
    </lineage>
</organism>
<gene>
    <name evidence="3" type="ORF">N7493_003128</name>
</gene>
<dbReference type="PANTHER" id="PTHR31896:SF64">
    <property type="entry name" value="TRICHOTHECENE 3-O-ACETYLTRANSFERASE"/>
    <property type="match status" value="1"/>
</dbReference>
<evidence type="ECO:0000256" key="1">
    <source>
        <dbReference type="ARBA" id="ARBA00022679"/>
    </source>
</evidence>
<name>A0AAD6HTW0_9EURO</name>
<protein>
    <recommendedName>
        <fullName evidence="5">Trichothecene 3-O-acetyltransferase</fullName>
    </recommendedName>
</protein>
<reference evidence="3" key="2">
    <citation type="submission" date="2023-01" db="EMBL/GenBank/DDBJ databases">
        <authorList>
            <person name="Petersen C."/>
        </authorList>
    </citation>
    <scope>NUCLEOTIDE SEQUENCE</scope>
    <source>
        <strain evidence="3">IBT 17514</strain>
    </source>
</reference>
<dbReference type="EMBL" id="JAQJAN010000003">
    <property type="protein sequence ID" value="KAJ5734342.1"/>
    <property type="molecule type" value="Genomic_DNA"/>
</dbReference>
<reference evidence="3" key="1">
    <citation type="journal article" date="2023" name="IMA Fungus">
        <title>Comparative genomic study of the Penicillium genus elucidates a diverse pangenome and 15 lateral gene transfer events.</title>
        <authorList>
            <person name="Petersen C."/>
            <person name="Sorensen T."/>
            <person name="Nielsen M.R."/>
            <person name="Sondergaard T.E."/>
            <person name="Sorensen J.L."/>
            <person name="Fitzpatrick D.A."/>
            <person name="Frisvad J.C."/>
            <person name="Nielsen K.L."/>
        </authorList>
    </citation>
    <scope>NUCLEOTIDE SEQUENCE</scope>
    <source>
        <strain evidence="3">IBT 17514</strain>
    </source>
</reference>
<dbReference type="Pfam" id="PF02458">
    <property type="entry name" value="Transferase"/>
    <property type="match status" value="1"/>
</dbReference>